<comment type="similarity">
    <text evidence="2">Belongs to the bacterial solute-binding protein 8 family.</text>
</comment>
<evidence type="ECO:0000256" key="1">
    <source>
        <dbReference type="ARBA" id="ARBA00004196"/>
    </source>
</evidence>
<evidence type="ECO:0000256" key="2">
    <source>
        <dbReference type="ARBA" id="ARBA00008814"/>
    </source>
</evidence>
<feature type="domain" description="Fe/B12 periplasmic-binding" evidence="6">
    <location>
        <begin position="1"/>
        <end position="263"/>
    </location>
</feature>
<gene>
    <name evidence="7" type="primary">fhuD_2</name>
    <name evidence="7" type="ORF">GCM10008171_13200</name>
</gene>
<evidence type="ECO:0000313" key="8">
    <source>
        <dbReference type="Proteomes" id="UP001143364"/>
    </source>
</evidence>
<protein>
    <submittedName>
        <fullName evidence="7">ABC cobalamin/Fe3+-siderophore transporter periplasmic ligand-binding protein</fullName>
    </submittedName>
</protein>
<accession>A0A9W6JEF4</accession>
<keyword evidence="5" id="KW-0732">Signal</keyword>
<dbReference type="InterPro" id="IPR002491">
    <property type="entry name" value="ABC_transptr_periplasmic_BD"/>
</dbReference>
<sequence>MAALAWLGAEHTLALGLTPVGVADAGYYRMRMAAPPLPPASADLGPFWEPSLDRLIALKPDLILMDSWSALDRATFERVAPVLPIPAYPRDASGWSFAAGQLSDLGRRLNRESVAQAALAEAERRIEALRARAQAAGAPPVYVALLAQTGRNATLYGGSGLVGGALERLGLPNAWRGPFSPSGSAVVGLDALAGEPDAVVLAIDLATTSGSFARATTGNALWRLLPSVRKRRVAALGRFYPHGGLASLLAFAEQAATAVEAARG</sequence>
<comment type="subcellular location">
    <subcellularLocation>
        <location evidence="1">Cell envelope</location>
    </subcellularLocation>
</comment>
<proteinExistence type="inferred from homology"/>
<keyword evidence="4" id="KW-0408">Iron</keyword>
<dbReference type="GO" id="GO:1901678">
    <property type="term" value="P:iron coordination entity transport"/>
    <property type="evidence" value="ECO:0007669"/>
    <property type="project" value="UniProtKB-ARBA"/>
</dbReference>
<keyword evidence="4" id="KW-0406">Ion transport</keyword>
<reference evidence="7" key="2">
    <citation type="submission" date="2023-01" db="EMBL/GenBank/DDBJ databases">
        <authorList>
            <person name="Sun Q."/>
            <person name="Evtushenko L."/>
        </authorList>
    </citation>
    <scope>NUCLEOTIDE SEQUENCE</scope>
    <source>
        <strain evidence="7">VKM B-2555</strain>
    </source>
</reference>
<dbReference type="GO" id="GO:0030288">
    <property type="term" value="C:outer membrane-bounded periplasmic space"/>
    <property type="evidence" value="ECO:0007669"/>
    <property type="project" value="TreeGrafter"/>
</dbReference>
<evidence type="ECO:0000256" key="4">
    <source>
        <dbReference type="ARBA" id="ARBA00022496"/>
    </source>
</evidence>
<dbReference type="EMBL" id="BSFK01000005">
    <property type="protein sequence ID" value="GLK76066.1"/>
    <property type="molecule type" value="Genomic_DNA"/>
</dbReference>
<dbReference type="InterPro" id="IPR051313">
    <property type="entry name" value="Bact_iron-sidero_bind"/>
</dbReference>
<dbReference type="AlphaFoldDB" id="A0A9W6JEF4"/>
<dbReference type="PRINTS" id="PR01715">
    <property type="entry name" value="FERRIBNDNGPP"/>
</dbReference>
<organism evidence="7 8">
    <name type="scientific">Methylopila jiangsuensis</name>
    <dbReference type="NCBI Taxonomy" id="586230"/>
    <lineage>
        <taxon>Bacteria</taxon>
        <taxon>Pseudomonadati</taxon>
        <taxon>Pseudomonadota</taxon>
        <taxon>Alphaproteobacteria</taxon>
        <taxon>Hyphomicrobiales</taxon>
        <taxon>Methylopilaceae</taxon>
        <taxon>Methylopila</taxon>
    </lineage>
</organism>
<name>A0A9W6JEF4_9HYPH</name>
<comment type="caution">
    <text evidence="7">The sequence shown here is derived from an EMBL/GenBank/DDBJ whole genome shotgun (WGS) entry which is preliminary data.</text>
</comment>
<dbReference type="PANTHER" id="PTHR30532:SF1">
    <property type="entry name" value="IRON(3+)-HYDROXAMATE-BINDING PROTEIN FHUD"/>
    <property type="match status" value="1"/>
</dbReference>
<keyword evidence="3" id="KW-0813">Transport</keyword>
<dbReference type="SUPFAM" id="SSF53807">
    <property type="entry name" value="Helical backbone' metal receptor"/>
    <property type="match status" value="1"/>
</dbReference>
<dbReference type="Proteomes" id="UP001143364">
    <property type="component" value="Unassembled WGS sequence"/>
</dbReference>
<dbReference type="RefSeq" id="WP_271203988.1">
    <property type="nucleotide sequence ID" value="NZ_BSFK01000005.1"/>
</dbReference>
<evidence type="ECO:0000256" key="5">
    <source>
        <dbReference type="ARBA" id="ARBA00022729"/>
    </source>
</evidence>
<reference evidence="7" key="1">
    <citation type="journal article" date="2014" name="Int. J. Syst. Evol. Microbiol.">
        <title>Complete genome sequence of Corynebacterium casei LMG S-19264T (=DSM 44701T), isolated from a smear-ripened cheese.</title>
        <authorList>
            <consortium name="US DOE Joint Genome Institute (JGI-PGF)"/>
            <person name="Walter F."/>
            <person name="Albersmeier A."/>
            <person name="Kalinowski J."/>
            <person name="Ruckert C."/>
        </authorList>
    </citation>
    <scope>NUCLEOTIDE SEQUENCE</scope>
    <source>
        <strain evidence="7">VKM B-2555</strain>
    </source>
</reference>
<keyword evidence="4" id="KW-0410">Iron transport</keyword>
<dbReference type="Gene3D" id="3.40.50.1980">
    <property type="entry name" value="Nitrogenase molybdenum iron protein domain"/>
    <property type="match status" value="2"/>
</dbReference>
<dbReference type="PROSITE" id="PS50983">
    <property type="entry name" value="FE_B12_PBP"/>
    <property type="match status" value="1"/>
</dbReference>
<dbReference type="Pfam" id="PF01497">
    <property type="entry name" value="Peripla_BP_2"/>
    <property type="match status" value="1"/>
</dbReference>
<evidence type="ECO:0000313" key="7">
    <source>
        <dbReference type="EMBL" id="GLK76066.1"/>
    </source>
</evidence>
<dbReference type="PANTHER" id="PTHR30532">
    <property type="entry name" value="IRON III DICITRATE-BINDING PERIPLASMIC PROTEIN"/>
    <property type="match status" value="1"/>
</dbReference>
<evidence type="ECO:0000256" key="3">
    <source>
        <dbReference type="ARBA" id="ARBA00022448"/>
    </source>
</evidence>
<keyword evidence="8" id="KW-1185">Reference proteome</keyword>
<evidence type="ECO:0000259" key="6">
    <source>
        <dbReference type="PROSITE" id="PS50983"/>
    </source>
</evidence>